<organism evidence="2 3">
    <name type="scientific">Aeromonas phage BUCT551</name>
    <dbReference type="NCBI Taxonomy" id="2776735"/>
    <lineage>
        <taxon>Viruses</taxon>
        <taxon>Duplodnaviria</taxon>
        <taxon>Heunggongvirae</taxon>
        <taxon>Uroviricota</taxon>
        <taxon>Caudoviricetes</taxon>
        <taxon>Casjensviridae</taxon>
        <taxon>Sharonstreetvirus</taxon>
        <taxon>Sharonstreetvirus BUCT551</taxon>
    </lineage>
</organism>
<reference evidence="2 3" key="1">
    <citation type="submission" date="2020-09" db="EMBL/GenBank/DDBJ databases">
        <authorList>
            <person name="Qin H."/>
            <person name="Tong Y."/>
            <person name="Fan H."/>
            <person name="Song L."/>
            <person name="An X."/>
            <person name="Hu Y."/>
        </authorList>
    </citation>
    <scope>NUCLEOTIDE SEQUENCE [LARGE SCALE GENOMIC DNA]</scope>
</reference>
<protein>
    <submittedName>
        <fullName evidence="2">Putative tail protein</fullName>
    </submittedName>
</protein>
<name>A0A7L8ZKJ8_9CAUD</name>
<dbReference type="GeneID" id="62680949"/>
<evidence type="ECO:0000313" key="2">
    <source>
        <dbReference type="EMBL" id="QOI69663.1"/>
    </source>
</evidence>
<sequence>MGRKKSQTVGYKYFVGVHFVLCHGPIDRVLQIKVDDRLVWNAVADHEGTGVNGGYERVSINQPNIFGGDDREGGVSGELDIGMGTRTQGKNDYMQSVLPGKLVPANRGVVSVILRKMYVGNNPYLKPWKFRVQRIWAPTATGKPQWQPSTAGIGKPTDTFPLYSQTLRPWIAPALPSVSIGSKVITMPGAINNASGGESSRYFRVSILDTVTGDFIYPELTNSATPVPAGTINNRHNGLMDVAVYGTKVAAGIYYTGTSAFILELDFALSWERPAVRMIPVNNVVETRFAQAMGSRLYLGAGVASADLVIYDLANGLIEYPAWGQNMYSKSGNVAFPEVAIGAADGMIILAHAFSVVINGKLSNWIGFLQIEPASQRVKSAGSALIGSMPGQCGYPTMAAFSSTHILLLWPPMGDSNQPGRFWNMTRGMSTWDFDTDITDLNAPSWYASEPSIRPSPTSPYVQWLGRGVKASDGRWYFPPDHARGHLVAVSPNGGNPQVEIDPFGIRVRSAAPITGQELGITRGYMVGSKETNGRIFFRTANSPGFYGDGANNEPWLGRLLIINTAFRSAVLSTSLGVGPWDMNPAHIIRECMTNTEWGRGLPDSIIGPTYDTVAQTLYAERLGLSMLWTSEMAVNDFILEVIRHIDAVRYEDPETGLQEIKLIRPDYDVATLPVLTPSNCRIEQLTSPTLYDLVNQVTVEYWDRDKGEDSAIAVQDTASINMSGTINNQTMEYSGICSAEVALMVGQRDLARYSKPFRQGKLIVNRKVANLKPGDPFVLNWPARGVTQLVCRVAKRSDNGELDGMIGIEFGEDIFSAPYNVAAVPPPSGWEDPIKPPVNFDFVTMFDLPYPLLVEELGESEIAAVPATAGYAGFAGGRPLTGTHMNYGLFLYAAGSTPPTDSQLEQANSFTPVAVLGEAIQALTDPVITVAVAPTTDMVNVRAGDWVIVGTAADPVREMMCVAEDPGATPVSLKLTRAVADTYPRAVPAGTPLFVVGTFFGTDEVERVDGEDVAGYGRPKNGKGAYAGPYTYLEAEMVARQGRPYPAALFKVDGSYSADLTVAKERVELTWAHRHRVQQSNQPVSWLTPGNVGPEPGVAYRVQQVALDDQQAEIAKLPPVNVGTVDHYTLELMDQPYPVAAKYATISVEAVRDGIVSLQNRPVTVKLADRLFKPYNLRPGFIGMESPYNLRPGFIPDMPAPYNLRPGFIADLTTPYGLRPGVIADLTAPYNLRPGLAAAELTAPYGLRPGVIADLTGPYALKPGVVPDLTAPYNLLPGVALASDIAAPYGLRPGVIADLTAPYGLRPGIIADLTAPYGLRPGVTADLTNPYGLRPGVIADLTSPYGLTPGVIADLTNPYGLRPGVIADLTTPYALKPGVVPDLVGPHDLRPGVIADLVGPFRLMPGIVADLTGPYALDPGVVADLVGPYDLKPGAEA</sequence>
<dbReference type="InterPro" id="IPR032876">
    <property type="entry name" value="J_dom"/>
</dbReference>
<dbReference type="EMBL" id="MT952005">
    <property type="protein sequence ID" value="QOI69663.1"/>
    <property type="molecule type" value="Genomic_DNA"/>
</dbReference>
<accession>A0A7L8ZKJ8</accession>
<evidence type="ECO:0000313" key="3">
    <source>
        <dbReference type="Proteomes" id="UP000593732"/>
    </source>
</evidence>
<dbReference type="KEGG" id="vg:62680949"/>
<dbReference type="Proteomes" id="UP000593732">
    <property type="component" value="Segment"/>
</dbReference>
<keyword evidence="3" id="KW-1185">Reference proteome</keyword>
<dbReference type="RefSeq" id="YP_009998363.1">
    <property type="nucleotide sequence ID" value="NC_052986.1"/>
</dbReference>
<proteinExistence type="predicted"/>
<feature type="domain" description="Tip attachment protein J" evidence="1">
    <location>
        <begin position="665"/>
        <end position="794"/>
    </location>
</feature>
<evidence type="ECO:0000259" key="1">
    <source>
        <dbReference type="Pfam" id="PF13550"/>
    </source>
</evidence>
<dbReference type="Pfam" id="PF13550">
    <property type="entry name" value="Phage-tail_3"/>
    <property type="match status" value="1"/>
</dbReference>